<comment type="subcellular location">
    <subcellularLocation>
        <location evidence="1">Cell inner membrane</location>
        <topology evidence="1">Multi-pass membrane protein</topology>
    </subcellularLocation>
</comment>
<name>A0AA42CGW7_9PROT</name>
<feature type="domain" description="HAMP" evidence="10">
    <location>
        <begin position="329"/>
        <end position="382"/>
    </location>
</feature>
<dbReference type="PANTHER" id="PTHR32089:SF112">
    <property type="entry name" value="LYSOZYME-LIKE PROTEIN-RELATED"/>
    <property type="match status" value="1"/>
</dbReference>
<evidence type="ECO:0000256" key="1">
    <source>
        <dbReference type="ARBA" id="ARBA00004429"/>
    </source>
</evidence>
<dbReference type="CDD" id="cd06225">
    <property type="entry name" value="HAMP"/>
    <property type="match status" value="1"/>
</dbReference>
<evidence type="ECO:0000313" key="12">
    <source>
        <dbReference type="Proteomes" id="UP001165679"/>
    </source>
</evidence>
<organism evidence="11 12">
    <name type="scientific">Limobrevibacterium gyesilva</name>
    <dbReference type="NCBI Taxonomy" id="2991712"/>
    <lineage>
        <taxon>Bacteria</taxon>
        <taxon>Pseudomonadati</taxon>
        <taxon>Pseudomonadota</taxon>
        <taxon>Alphaproteobacteria</taxon>
        <taxon>Acetobacterales</taxon>
        <taxon>Acetobacteraceae</taxon>
        <taxon>Limobrevibacterium</taxon>
    </lineage>
</organism>
<dbReference type="PROSITE" id="PS50112">
    <property type="entry name" value="PAS"/>
    <property type="match status" value="1"/>
</dbReference>
<dbReference type="InterPro" id="IPR000014">
    <property type="entry name" value="PAS"/>
</dbReference>
<dbReference type="Proteomes" id="UP001165679">
    <property type="component" value="Unassembled WGS sequence"/>
</dbReference>
<comment type="similarity">
    <text evidence="4">Belongs to the methyl-accepting chemotaxis (MCP) protein family.</text>
</comment>
<gene>
    <name evidence="11" type="ORF">OL599_07335</name>
</gene>
<dbReference type="InterPro" id="IPR000727">
    <property type="entry name" value="T_SNARE_dom"/>
</dbReference>
<dbReference type="GO" id="GO:0005886">
    <property type="term" value="C:plasma membrane"/>
    <property type="evidence" value="ECO:0007669"/>
    <property type="project" value="UniProtKB-SubCell"/>
</dbReference>
<evidence type="ECO:0000256" key="6">
    <source>
        <dbReference type="SAM" id="Phobius"/>
    </source>
</evidence>
<dbReference type="Gene3D" id="6.10.340.10">
    <property type="match status" value="1"/>
</dbReference>
<evidence type="ECO:0000256" key="5">
    <source>
        <dbReference type="PROSITE-ProRule" id="PRU00284"/>
    </source>
</evidence>
<feature type="domain" description="T-SNARE coiled-coil homology" evidence="9">
    <location>
        <begin position="678"/>
        <end position="730"/>
    </location>
</feature>
<keyword evidence="6" id="KW-0472">Membrane</keyword>
<keyword evidence="6" id="KW-0812">Transmembrane</keyword>
<proteinExistence type="inferred from homology"/>
<dbReference type="InterPro" id="IPR004089">
    <property type="entry name" value="MCPsignal_dom"/>
</dbReference>
<keyword evidence="12" id="KW-1185">Reference proteome</keyword>
<dbReference type="Gene3D" id="1.10.287.950">
    <property type="entry name" value="Methyl-accepting chemotaxis protein"/>
    <property type="match status" value="1"/>
</dbReference>
<dbReference type="PANTHER" id="PTHR32089">
    <property type="entry name" value="METHYL-ACCEPTING CHEMOTAXIS PROTEIN MCPB"/>
    <property type="match status" value="1"/>
</dbReference>
<keyword evidence="3 5" id="KW-0807">Transducer</keyword>
<dbReference type="PROSITE" id="PS50111">
    <property type="entry name" value="CHEMOTAXIS_TRANSDUC_2"/>
    <property type="match status" value="1"/>
</dbReference>
<evidence type="ECO:0000259" key="9">
    <source>
        <dbReference type="PROSITE" id="PS50192"/>
    </source>
</evidence>
<dbReference type="InterPro" id="IPR003660">
    <property type="entry name" value="HAMP_dom"/>
</dbReference>
<reference evidence="11" key="1">
    <citation type="submission" date="2022-09" db="EMBL/GenBank/DDBJ databases">
        <title>Rhodovastum sp. nov. RN2-1 isolated from soil in Seongnam, South Korea.</title>
        <authorList>
            <person name="Le N.T."/>
        </authorList>
    </citation>
    <scope>NUCLEOTIDE SEQUENCE</scope>
    <source>
        <strain evidence="11">RN2-1</strain>
    </source>
</reference>
<dbReference type="RefSeq" id="WP_264713021.1">
    <property type="nucleotide sequence ID" value="NZ_JAPDNT010000003.1"/>
</dbReference>
<dbReference type="Pfam" id="PF00672">
    <property type="entry name" value="HAMP"/>
    <property type="match status" value="1"/>
</dbReference>
<dbReference type="SUPFAM" id="SSF58104">
    <property type="entry name" value="Methyl-accepting chemotaxis protein (MCP) signaling domain"/>
    <property type="match status" value="1"/>
</dbReference>
<dbReference type="PROSITE" id="PS50885">
    <property type="entry name" value="HAMP"/>
    <property type="match status" value="1"/>
</dbReference>
<evidence type="ECO:0000256" key="2">
    <source>
        <dbReference type="ARBA" id="ARBA00022519"/>
    </source>
</evidence>
<keyword evidence="2" id="KW-0997">Cell inner membrane</keyword>
<sequence length="772" mass="81504">MRLLRNLSIAGKLGLASLATLLLVGVLAWSVLSAMAAQRALDDRMSDAYAAERSVQKALVFVRGMRLASLESQFRQTPETVSDSATAADGDARRARDLLDELAAAADGDAQQALRRALASLDAYRSMIRRTAELRTEVLTERDTSFMTLQARFDSAVQAVRRGLPLEDLMPSEVEEMQEHLRLYQSAILTMRDATNRFLATGDNGLLEKVAAADASAEANLPGLLQARISDDFRETVNDMASAGKNMRQSARRLFDNAAALVEFIANQADPASAAVEAHLGAAVAQFGDRAGAAMEEATAGQMKARRDLLLLIGGIVVMLVLSGYVTAHAVGRPIAAMTHSVQRMAEGETDLAIGYAGRRDEVGRMAAALEVLRQAVRRAFLQSQMIEQIPVGVMTVDPEGAFPITYMNAETRRVLGLVQDRLPVPVDQVVGSSVDMFHRDPAHIRGLLSDPDRLPHRARIRLGAETLEVNVSALRAADGSYAGPMLAWHVTTAQARLSERFEQSVAGVVDVVGRSAEDMRQTATEMTGAAEASGRRLGVVASASRDATGNVQAVAASAEELAHSVEEIARQVAESAVIAGQAVSEAEATDRCVTGLSEAAARIGDVVKLIGDIAGRTNLLALNATIEAARAGEAGRGFAVVANEVKTLATQTAKATGEIAAQITAMQGATGQAVTALRSIAATIQRMNEIATAIAGAVEEQGAATQEIARAVQQAAAGTAEVDGNISEVTDAVQLTGTQANEVVGAAERLSEQSGRLSQEVAEFLRAMQAA</sequence>
<dbReference type="Gene3D" id="3.30.450.20">
    <property type="entry name" value="PAS domain"/>
    <property type="match status" value="1"/>
</dbReference>
<dbReference type="SMART" id="SM00304">
    <property type="entry name" value="HAMP"/>
    <property type="match status" value="1"/>
</dbReference>
<feature type="domain" description="Methyl-accepting transducer" evidence="7">
    <location>
        <begin position="509"/>
        <end position="752"/>
    </location>
</feature>
<feature type="transmembrane region" description="Helical" evidence="6">
    <location>
        <begin position="309"/>
        <end position="328"/>
    </location>
</feature>
<dbReference type="EMBL" id="JAPDNT010000003">
    <property type="protein sequence ID" value="MCW3474392.1"/>
    <property type="molecule type" value="Genomic_DNA"/>
</dbReference>
<dbReference type="Pfam" id="PF00015">
    <property type="entry name" value="MCPsignal"/>
    <property type="match status" value="1"/>
</dbReference>
<dbReference type="SMART" id="SM00283">
    <property type="entry name" value="MA"/>
    <property type="match status" value="1"/>
</dbReference>
<dbReference type="PROSITE" id="PS50192">
    <property type="entry name" value="T_SNARE"/>
    <property type="match status" value="1"/>
</dbReference>
<keyword evidence="2" id="KW-1003">Cell membrane</keyword>
<evidence type="ECO:0000256" key="4">
    <source>
        <dbReference type="ARBA" id="ARBA00029447"/>
    </source>
</evidence>
<feature type="domain" description="PAS" evidence="8">
    <location>
        <begin position="385"/>
        <end position="423"/>
    </location>
</feature>
<keyword evidence="6" id="KW-1133">Transmembrane helix</keyword>
<evidence type="ECO:0000259" key="7">
    <source>
        <dbReference type="PROSITE" id="PS50111"/>
    </source>
</evidence>
<comment type="caution">
    <text evidence="11">The sequence shown here is derived from an EMBL/GenBank/DDBJ whole genome shotgun (WGS) entry which is preliminary data.</text>
</comment>
<accession>A0AA42CGW7</accession>
<dbReference type="AlphaFoldDB" id="A0AA42CGW7"/>
<reference evidence="11" key="2">
    <citation type="submission" date="2022-10" db="EMBL/GenBank/DDBJ databases">
        <authorList>
            <person name="Trinh H.N."/>
        </authorList>
    </citation>
    <scope>NUCLEOTIDE SEQUENCE</scope>
    <source>
        <strain evidence="11">RN2-1</strain>
    </source>
</reference>
<evidence type="ECO:0000259" key="8">
    <source>
        <dbReference type="PROSITE" id="PS50112"/>
    </source>
</evidence>
<dbReference type="GO" id="GO:0007165">
    <property type="term" value="P:signal transduction"/>
    <property type="evidence" value="ECO:0007669"/>
    <property type="project" value="UniProtKB-KW"/>
</dbReference>
<protein>
    <submittedName>
        <fullName evidence="11">Methyl-accepting chemotaxis protein</fullName>
    </submittedName>
</protein>
<evidence type="ECO:0000259" key="10">
    <source>
        <dbReference type="PROSITE" id="PS50885"/>
    </source>
</evidence>
<evidence type="ECO:0000313" key="11">
    <source>
        <dbReference type="EMBL" id="MCW3474392.1"/>
    </source>
</evidence>
<evidence type="ECO:0000256" key="3">
    <source>
        <dbReference type="ARBA" id="ARBA00023224"/>
    </source>
</evidence>